<evidence type="ECO:0008006" key="2">
    <source>
        <dbReference type="Google" id="ProtNLM"/>
    </source>
</evidence>
<proteinExistence type="predicted"/>
<organism evidence="1">
    <name type="scientific">Agrobacterium rosae</name>
    <dbReference type="NCBI Taxonomy" id="1972867"/>
    <lineage>
        <taxon>Bacteria</taxon>
        <taxon>Pseudomonadati</taxon>
        <taxon>Pseudomonadota</taxon>
        <taxon>Alphaproteobacteria</taxon>
        <taxon>Hyphomicrobiales</taxon>
        <taxon>Rhizobiaceae</taxon>
        <taxon>Rhizobium/Agrobacterium group</taxon>
        <taxon>Agrobacterium</taxon>
    </lineage>
</organism>
<dbReference type="EMBL" id="JAVRAF010000032">
    <property type="protein sequence ID" value="MDX8305837.1"/>
    <property type="molecule type" value="Genomic_DNA"/>
</dbReference>
<reference evidence="1" key="1">
    <citation type="journal article" date="2023" name="Phytobiomes J">
        <title>Deciphering the key players within the bacterial microbiota associated with aerial crown gall tumors on rhododendron: Insights into the gallobiome.</title>
        <authorList>
            <person name="Kuzmanovic N."/>
            <person name="Nesme J."/>
            <person name="Wolf J."/>
            <person name="Neumann-Schaal M."/>
            <person name="Petersen J."/>
            <person name="Fernandez-Gnecco G."/>
            <person name="Sproeer C."/>
            <person name="Bunk B."/>
            <person name="Overmann J."/>
            <person name="Sorensen S.J."/>
            <person name="Idczak E."/>
            <person name="Smalla K."/>
        </authorList>
    </citation>
    <scope>NUCLEOTIDE SEQUENCE</scope>
    <source>
        <strain evidence="1">Rho-11.1</strain>
    </source>
</reference>
<gene>
    <name evidence="1" type="ORF">RMR22_26820</name>
</gene>
<accession>A0AAW9FGU7</accession>
<dbReference type="RefSeq" id="WP_320203888.1">
    <property type="nucleotide sequence ID" value="NZ_CP192782.1"/>
</dbReference>
<comment type="caution">
    <text evidence="1">The sequence shown here is derived from an EMBL/GenBank/DDBJ whole genome shotgun (WGS) entry which is preliminary data.</text>
</comment>
<name>A0AAW9FGU7_9HYPH</name>
<dbReference type="AlphaFoldDB" id="A0AAW9FGU7"/>
<sequence length="230" mass="26618">MQKPVCTKLNRDNLILAADILRSVSPIPFFGTLLGLVREGDIIADDDDVDLYIDVVKRAEVVSIMSTAGFNVIYEGDWFLQFTRNIEEITTFVDVYLYENPADTDYIVERWNFRGTPNEDRYHLHIPKDAVFPLQPTNLFDANILLPNKPEFCCSFLYGSSWRQPFSKAQREYKVVVYNNVPLFIESGEFPFLIVVENEALMIDNARLKLRIDELEEVERIRLGERGLGR</sequence>
<protein>
    <recommendedName>
        <fullName evidence="2">Nucleotidyltransferase family protein</fullName>
    </recommendedName>
</protein>
<evidence type="ECO:0000313" key="1">
    <source>
        <dbReference type="EMBL" id="MDX8305837.1"/>
    </source>
</evidence>